<accession>A0A4U1EJL5</accession>
<protein>
    <submittedName>
        <fullName evidence="1">Uncharacterized protein</fullName>
    </submittedName>
</protein>
<dbReference type="Proteomes" id="UP000308365">
    <property type="component" value="Unassembled WGS sequence"/>
</dbReference>
<evidence type="ECO:0000313" key="2">
    <source>
        <dbReference type="Proteomes" id="UP000308365"/>
    </source>
</evidence>
<reference evidence="2" key="1">
    <citation type="journal article" date="2019" name="IScience">
        <title>Narwhal Genome Reveals Long-Term Low Genetic Diversity despite Current Large Abundance Size.</title>
        <authorList>
            <person name="Westbury M.V."/>
            <person name="Petersen B."/>
            <person name="Garde E."/>
            <person name="Heide-Jorgensen M.P."/>
            <person name="Lorenzen E.D."/>
        </authorList>
    </citation>
    <scope>NUCLEOTIDE SEQUENCE [LARGE SCALE GENOMIC DNA]</scope>
</reference>
<sequence>MRCEESSFNLSEKDAISILVCVYFPLTLWVKISLTITPSEYVPAHPMLHHQVESFILNVKDGIKANKIPRTWMSS</sequence>
<dbReference type="AlphaFoldDB" id="A0A4U1EJL5"/>
<organism evidence="1 2">
    <name type="scientific">Monodon monoceros</name>
    <name type="common">Narwhal</name>
    <name type="synonym">Ceratodon monodon</name>
    <dbReference type="NCBI Taxonomy" id="40151"/>
    <lineage>
        <taxon>Eukaryota</taxon>
        <taxon>Metazoa</taxon>
        <taxon>Chordata</taxon>
        <taxon>Craniata</taxon>
        <taxon>Vertebrata</taxon>
        <taxon>Euteleostomi</taxon>
        <taxon>Mammalia</taxon>
        <taxon>Eutheria</taxon>
        <taxon>Laurasiatheria</taxon>
        <taxon>Artiodactyla</taxon>
        <taxon>Whippomorpha</taxon>
        <taxon>Cetacea</taxon>
        <taxon>Odontoceti</taxon>
        <taxon>Monodontidae</taxon>
        <taxon>Monodon</taxon>
    </lineage>
</organism>
<dbReference type="EMBL" id="RWIC01001415">
    <property type="protein sequence ID" value="TKC35906.1"/>
    <property type="molecule type" value="Genomic_DNA"/>
</dbReference>
<evidence type="ECO:0000313" key="1">
    <source>
        <dbReference type="EMBL" id="TKC35906.1"/>
    </source>
</evidence>
<name>A0A4U1EJL5_MONMO</name>
<proteinExistence type="predicted"/>
<gene>
    <name evidence="1" type="ORF">EI555_005786</name>
</gene>
<comment type="caution">
    <text evidence="1">The sequence shown here is derived from an EMBL/GenBank/DDBJ whole genome shotgun (WGS) entry which is preliminary data.</text>
</comment>